<evidence type="ECO:0000259" key="1">
    <source>
        <dbReference type="Pfam" id="PF05709"/>
    </source>
</evidence>
<dbReference type="Pfam" id="PF05709">
    <property type="entry name" value="Sipho_tail"/>
    <property type="match status" value="1"/>
</dbReference>
<feature type="domain" description="Siphovirus-type tail component RIFT-related" evidence="1">
    <location>
        <begin position="25"/>
        <end position="114"/>
    </location>
</feature>
<proteinExistence type="predicted"/>
<dbReference type="EMBL" id="JABGBW010000001">
    <property type="protein sequence ID" value="MBC2575223.1"/>
    <property type="molecule type" value="Genomic_DNA"/>
</dbReference>
<accession>A0ABR6TJB1</accession>
<protein>
    <recommendedName>
        <fullName evidence="1">Siphovirus-type tail component RIFT-related domain-containing protein</fullName>
    </recommendedName>
</protein>
<dbReference type="InterPro" id="IPR006520">
    <property type="entry name" value="Dit_BPSPP_N"/>
</dbReference>
<reference evidence="2 3" key="1">
    <citation type="submission" date="2020-05" db="EMBL/GenBank/DDBJ databases">
        <title>Draft genome of xy-202 and genomic insight in genome of the genus Peptostreptococcus.</title>
        <authorList>
            <person name="Zhang Z."/>
        </authorList>
    </citation>
    <scope>NUCLEOTIDE SEQUENCE [LARGE SCALE GENOMIC DNA]</scope>
    <source>
        <strain evidence="2 3">DSM 27025</strain>
    </source>
</reference>
<dbReference type="Gene3D" id="2.40.30.200">
    <property type="match status" value="1"/>
</dbReference>
<organism evidence="2 3">
    <name type="scientific">Peptostreptococcus canis</name>
    <dbReference type="NCBI Taxonomy" id="1159213"/>
    <lineage>
        <taxon>Bacteria</taxon>
        <taxon>Bacillati</taxon>
        <taxon>Bacillota</taxon>
        <taxon>Clostridia</taxon>
        <taxon>Peptostreptococcales</taxon>
        <taxon>Peptostreptococcaceae</taxon>
        <taxon>Peptostreptococcus</taxon>
    </lineage>
</organism>
<comment type="caution">
    <text evidence="2">The sequence shown here is derived from an EMBL/GenBank/DDBJ whole genome shotgun (WGS) entry which is preliminary data.</text>
</comment>
<dbReference type="NCBIfam" id="TIGR01633">
    <property type="entry name" value="phi3626_gp14_N"/>
    <property type="match status" value="1"/>
</dbReference>
<gene>
    <name evidence="2" type="ORF">HLB29_00795</name>
</gene>
<evidence type="ECO:0000313" key="3">
    <source>
        <dbReference type="Proteomes" id="UP000713904"/>
    </source>
</evidence>
<keyword evidence="3" id="KW-1185">Reference proteome</keyword>
<dbReference type="Proteomes" id="UP000713904">
    <property type="component" value="Unassembled WGS sequence"/>
</dbReference>
<name>A0ABR6TJB1_9FIRM</name>
<dbReference type="InterPro" id="IPR008841">
    <property type="entry name" value="Siphovirus-type_tail_N"/>
</dbReference>
<dbReference type="RefSeq" id="WP_185623260.1">
    <property type="nucleotide sequence ID" value="NZ_JABGBW010000001.1"/>
</dbReference>
<evidence type="ECO:0000313" key="2">
    <source>
        <dbReference type="EMBL" id="MBC2575223.1"/>
    </source>
</evidence>
<sequence>MNHHGVFIDNKHSYYDFGLIMQSVSIGFPKPNIEKISIPGRDGELDLSTVLTGEMTYKNREISISFIFPDKDEKSWFRKISEISNHVHGRKTRIIFDSDKDYYYEGMCEVNTIDTEFENLQITIHCNAFPYKLRDMMVTAQISGNETISLYNLKMRTIPKIYSSSTMDLEYKSKTYHLQPGENIFHDLRLDSGNNLISINGTGKVEISYRAGDF</sequence>